<protein>
    <submittedName>
        <fullName evidence="3">Putative monooxygenase</fullName>
    </submittedName>
</protein>
<dbReference type="Pfam" id="PF01494">
    <property type="entry name" value="FAD_binding_3"/>
    <property type="match status" value="2"/>
</dbReference>
<evidence type="ECO:0000313" key="3">
    <source>
        <dbReference type="EMBL" id="TPP65764.1"/>
    </source>
</evidence>
<feature type="domain" description="FAD-binding" evidence="2">
    <location>
        <begin position="373"/>
        <end position="439"/>
    </location>
</feature>
<dbReference type="InterPro" id="IPR002938">
    <property type="entry name" value="FAD-bd"/>
</dbReference>
<dbReference type="Proteomes" id="UP000316759">
    <property type="component" value="Unassembled WGS sequence"/>
</dbReference>
<evidence type="ECO:0000256" key="1">
    <source>
        <dbReference type="SAM" id="Phobius"/>
    </source>
</evidence>
<feature type="domain" description="FAD-binding" evidence="2">
    <location>
        <begin position="28"/>
        <end position="313"/>
    </location>
</feature>
<dbReference type="PRINTS" id="PR00420">
    <property type="entry name" value="RNGMNOXGNASE"/>
</dbReference>
<gene>
    <name evidence="3" type="ORF">FGIG_09930</name>
</gene>
<dbReference type="GO" id="GO:0004497">
    <property type="term" value="F:monooxygenase activity"/>
    <property type="evidence" value="ECO:0007669"/>
    <property type="project" value="UniProtKB-KW"/>
</dbReference>
<keyword evidence="1" id="KW-1133">Transmembrane helix</keyword>
<evidence type="ECO:0000313" key="4">
    <source>
        <dbReference type="Proteomes" id="UP000316759"/>
    </source>
</evidence>
<name>A0A504YWA5_FASGI</name>
<keyword evidence="4" id="KW-1185">Reference proteome</keyword>
<proteinExistence type="predicted"/>
<dbReference type="InterPro" id="IPR051205">
    <property type="entry name" value="UbiH/COQ6_monooxygenase"/>
</dbReference>
<accession>A0A504YWA5</accession>
<dbReference type="GO" id="GO:0005739">
    <property type="term" value="C:mitochondrion"/>
    <property type="evidence" value="ECO:0007669"/>
    <property type="project" value="TreeGrafter"/>
</dbReference>
<evidence type="ECO:0000259" key="2">
    <source>
        <dbReference type="Pfam" id="PF01494"/>
    </source>
</evidence>
<sequence>MFAKLGQIRPGYLSRYFCTALRNGNNRYDVVIVGGGMVGFGLAALAASSNILQGKRILLLENMPKKSYQMRDTFEARVVALSCSSQLMLQKLNAWEFVQSKRAQPVKAMKVWEDKSDAFLVFERHPLAYIVENDLVIESLRLVADKASNPVTVEYNAHVDEIELPSSDQPDQLARVHIRSLQSDRPRVVETNLVVGADGVKSKVRQTADLQTIGWDHGQAAVVATLCKSEASFEAEILCANVLPFNIKKRRSEPFTAWQRFVGNGPIALLPLSADCSSLTWSTTNEEADRLLSMSETDFVQSLNYALTKPNAPTPPEAQVLGRLGQFLAGLADQFCGHTVTPSLGPTNPPTAPQICHLQSGSKRMKFPLGFLHANNYHASRAVLVGDAAHRILPLAGQGVNLGFGDVTSLVQCLEEAVSQGSDLGSATFLQEYTFDRQRAVLPIAATMELLNLLYSTDAFALKLSEILHLGQSSTSRTPASYAHQLYARVLTTIRSAGLNTVQYSALVKDFLMNAAITGQIGVSPSEL</sequence>
<dbReference type="SUPFAM" id="SSF51905">
    <property type="entry name" value="FAD/NAD(P)-binding domain"/>
    <property type="match status" value="1"/>
</dbReference>
<dbReference type="PANTHER" id="PTHR43876:SF7">
    <property type="entry name" value="UBIQUINONE BIOSYNTHESIS MONOOXYGENASE COQ6, MITOCHONDRIAL"/>
    <property type="match status" value="1"/>
</dbReference>
<keyword evidence="3" id="KW-0560">Oxidoreductase</keyword>
<dbReference type="GO" id="GO:0071949">
    <property type="term" value="F:FAD binding"/>
    <property type="evidence" value="ECO:0007669"/>
    <property type="project" value="InterPro"/>
</dbReference>
<keyword evidence="1" id="KW-0472">Membrane</keyword>
<dbReference type="EMBL" id="SUNJ01002709">
    <property type="protein sequence ID" value="TPP65764.1"/>
    <property type="molecule type" value="Genomic_DNA"/>
</dbReference>
<organism evidence="3 4">
    <name type="scientific">Fasciola gigantica</name>
    <name type="common">Giant liver fluke</name>
    <dbReference type="NCBI Taxonomy" id="46835"/>
    <lineage>
        <taxon>Eukaryota</taxon>
        <taxon>Metazoa</taxon>
        <taxon>Spiralia</taxon>
        <taxon>Lophotrochozoa</taxon>
        <taxon>Platyhelminthes</taxon>
        <taxon>Trematoda</taxon>
        <taxon>Digenea</taxon>
        <taxon>Plagiorchiida</taxon>
        <taxon>Echinostomata</taxon>
        <taxon>Echinostomatoidea</taxon>
        <taxon>Fasciolidae</taxon>
        <taxon>Fasciola</taxon>
    </lineage>
</organism>
<dbReference type="PANTHER" id="PTHR43876">
    <property type="entry name" value="UBIQUINONE BIOSYNTHESIS MONOOXYGENASE COQ6, MITOCHONDRIAL"/>
    <property type="match status" value="1"/>
</dbReference>
<dbReference type="STRING" id="46835.A0A504YWA5"/>
<dbReference type="AlphaFoldDB" id="A0A504YWA5"/>
<dbReference type="OrthoDB" id="683240at2759"/>
<dbReference type="Gene3D" id="3.50.50.60">
    <property type="entry name" value="FAD/NAD(P)-binding domain"/>
    <property type="match status" value="2"/>
</dbReference>
<keyword evidence="3" id="KW-0503">Monooxygenase</keyword>
<dbReference type="InterPro" id="IPR036188">
    <property type="entry name" value="FAD/NAD-bd_sf"/>
</dbReference>
<feature type="transmembrane region" description="Helical" evidence="1">
    <location>
        <begin position="30"/>
        <end position="52"/>
    </location>
</feature>
<reference evidence="3 4" key="1">
    <citation type="submission" date="2019-04" db="EMBL/GenBank/DDBJ databases">
        <title>Annotation for the trematode Fasciola gigantica.</title>
        <authorList>
            <person name="Choi Y.-J."/>
        </authorList>
    </citation>
    <scope>NUCLEOTIDE SEQUENCE [LARGE SCALE GENOMIC DNA]</scope>
    <source>
        <strain evidence="3">Uganda_cow_1</strain>
    </source>
</reference>
<comment type="caution">
    <text evidence="3">The sequence shown here is derived from an EMBL/GenBank/DDBJ whole genome shotgun (WGS) entry which is preliminary data.</text>
</comment>
<keyword evidence="1" id="KW-0812">Transmembrane</keyword>